<proteinExistence type="predicted"/>
<name>A0ABV2PSY1_9GAMM</name>
<keyword evidence="3" id="KW-1185">Reference proteome</keyword>
<organism evidence="2 3">
    <name type="scientific">Rhodanobacter soli</name>
    <dbReference type="NCBI Taxonomy" id="590609"/>
    <lineage>
        <taxon>Bacteria</taxon>
        <taxon>Pseudomonadati</taxon>
        <taxon>Pseudomonadota</taxon>
        <taxon>Gammaproteobacteria</taxon>
        <taxon>Lysobacterales</taxon>
        <taxon>Rhodanobacteraceae</taxon>
        <taxon>Rhodanobacter</taxon>
    </lineage>
</organism>
<accession>A0ABV2PSY1</accession>
<dbReference type="PANTHER" id="PTHR33169:SF14">
    <property type="entry name" value="TRANSCRIPTIONAL REGULATOR RV3488"/>
    <property type="match status" value="1"/>
</dbReference>
<evidence type="ECO:0000313" key="2">
    <source>
        <dbReference type="EMBL" id="MET4568126.1"/>
    </source>
</evidence>
<dbReference type="InterPro" id="IPR036388">
    <property type="entry name" value="WH-like_DNA-bd_sf"/>
</dbReference>
<sequence length="146" mass="15939">MTSGPCTSVKFALWFTQLQAVVQVSKVDDSVSQLKKFQKELSSGTVSLVLLAVLGQSRQPMYGYQIAKRLEEVGEGVLAGKQSALYPVLRNLEGAGLLASEVEPSVSGPPRRYYRITKPGREVLREWVAAWNATRDSVDNVLQGGV</sequence>
<dbReference type="SUPFAM" id="SSF46785">
    <property type="entry name" value="Winged helix' DNA-binding domain"/>
    <property type="match status" value="1"/>
</dbReference>
<protein>
    <submittedName>
        <fullName evidence="2">PadR family transcriptional regulator PadR</fullName>
    </submittedName>
</protein>
<dbReference type="Pfam" id="PF03551">
    <property type="entry name" value="PadR"/>
    <property type="match status" value="1"/>
</dbReference>
<dbReference type="InterPro" id="IPR036390">
    <property type="entry name" value="WH_DNA-bd_sf"/>
</dbReference>
<gene>
    <name evidence="2" type="ORF">ABIE04_000453</name>
</gene>
<comment type="caution">
    <text evidence="2">The sequence shown here is derived from an EMBL/GenBank/DDBJ whole genome shotgun (WGS) entry which is preliminary data.</text>
</comment>
<evidence type="ECO:0000313" key="3">
    <source>
        <dbReference type="Proteomes" id="UP001549251"/>
    </source>
</evidence>
<feature type="domain" description="Transcription regulator PadR N-terminal" evidence="1">
    <location>
        <begin position="50"/>
        <end position="126"/>
    </location>
</feature>
<dbReference type="Proteomes" id="UP001549251">
    <property type="component" value="Unassembled WGS sequence"/>
</dbReference>
<dbReference type="EMBL" id="JBEPSD010000001">
    <property type="protein sequence ID" value="MET4568126.1"/>
    <property type="molecule type" value="Genomic_DNA"/>
</dbReference>
<dbReference type="Gene3D" id="1.10.10.10">
    <property type="entry name" value="Winged helix-like DNA-binding domain superfamily/Winged helix DNA-binding domain"/>
    <property type="match status" value="1"/>
</dbReference>
<dbReference type="InterPro" id="IPR005149">
    <property type="entry name" value="Tscrpt_reg_PadR_N"/>
</dbReference>
<evidence type="ECO:0000259" key="1">
    <source>
        <dbReference type="Pfam" id="PF03551"/>
    </source>
</evidence>
<reference evidence="2 3" key="1">
    <citation type="submission" date="2024-06" db="EMBL/GenBank/DDBJ databases">
        <title>Sorghum-associated microbial communities from plants grown in Nebraska, USA.</title>
        <authorList>
            <person name="Schachtman D."/>
        </authorList>
    </citation>
    <scope>NUCLEOTIDE SEQUENCE [LARGE SCALE GENOMIC DNA]</scope>
    <source>
        <strain evidence="2 3">1757</strain>
    </source>
</reference>
<dbReference type="InterPro" id="IPR052509">
    <property type="entry name" value="Metal_resp_DNA-bind_regulator"/>
</dbReference>
<dbReference type="PANTHER" id="PTHR33169">
    <property type="entry name" value="PADR-FAMILY TRANSCRIPTIONAL REGULATOR"/>
    <property type="match status" value="1"/>
</dbReference>